<dbReference type="InterPro" id="IPR042869">
    <property type="entry name" value="ARHGAP11A/B"/>
</dbReference>
<dbReference type="AlphaFoldDB" id="A0A2G9PTM8"/>
<evidence type="ECO:0000313" key="2">
    <source>
        <dbReference type="Proteomes" id="UP000228934"/>
    </source>
</evidence>
<protein>
    <recommendedName>
        <fullName evidence="3">Rho GTPase-activating protein 11A</fullName>
    </recommendedName>
</protein>
<sequence length="682" mass="74849">MVTPLILTPSTKRKLPLDSVQGISNKKRKSIKQNLTFELLPSTLFGGGSTPSSARTEGSPCVSFEISENSFSPSVSGSKHLTSTSNLRRSKRYENRKVQRVESGKTGCFSPKISRKEMVRRSLRLRFSLGRSSKEVNSGHPTTVRSQNIGWRLANSQELPIPGNKLEAHSSVESPFVSAGSKNISKSEEYLLTPRKSDDLSHRMSWTEPPPLSEVCDDGTPLSGYLYAGNCYSEPVLVTGKPPAIPKEIKSVTDYYSKENNHREDSLCVDEDCQAQDTVRRITQAFLESGSDLSAFVGCSKSSAQEPAAFISESQTESETLVIGSVVDIEQKTCTSEPQTEYDTLFRSNKDCDGVANETSSKTNYKEQKVVEKHLTSLEAPVENLEVNAHQDSPQILLKIVEDSDADATGLTEVSQHKLKCGMDVFESRGGNSDSSIKSDSSVPQKVVGLLKSENNLSIPIPNKENCSQVSQDIHSVPAPVRKSSRVSDHILHFNRLCLNDSSVQRLKSPIKLQRTPVRQSVRRINSLSEFKRDVDNLRGSERIASTPMVKSVSCDGSLSSELSLTHSSHRHFSVGSKESTTSCEHLSTVSFQGVSSRVSKQTFLNAPTSVPSSVNQVKSVLEDLTNQDITRSTCTKSDLSLNGPNNAVRILSNRQHNRYRGSPKNPIGKVTFLPASKPLDL</sequence>
<dbReference type="PANTHER" id="PTHR15670:SF6">
    <property type="entry name" value="LOC100158559 PROTEIN"/>
    <property type="match status" value="1"/>
</dbReference>
<dbReference type="Proteomes" id="UP000228934">
    <property type="component" value="Unassembled WGS sequence"/>
</dbReference>
<evidence type="ECO:0000313" key="1">
    <source>
        <dbReference type="EMBL" id="PIO06695.1"/>
    </source>
</evidence>
<proteinExistence type="predicted"/>
<gene>
    <name evidence="1" type="ORF">AB205_0101020</name>
</gene>
<dbReference type="GO" id="GO:0005096">
    <property type="term" value="F:GTPase activator activity"/>
    <property type="evidence" value="ECO:0007669"/>
    <property type="project" value="TreeGrafter"/>
</dbReference>
<dbReference type="EMBL" id="KV922426">
    <property type="protein sequence ID" value="PIO06695.1"/>
    <property type="molecule type" value="Genomic_DNA"/>
</dbReference>
<organism evidence="1 2">
    <name type="scientific">Aquarana catesbeiana</name>
    <name type="common">American bullfrog</name>
    <name type="synonym">Rana catesbeiana</name>
    <dbReference type="NCBI Taxonomy" id="8400"/>
    <lineage>
        <taxon>Eukaryota</taxon>
        <taxon>Metazoa</taxon>
        <taxon>Chordata</taxon>
        <taxon>Craniata</taxon>
        <taxon>Vertebrata</taxon>
        <taxon>Euteleostomi</taxon>
        <taxon>Amphibia</taxon>
        <taxon>Batrachia</taxon>
        <taxon>Anura</taxon>
        <taxon>Neobatrachia</taxon>
        <taxon>Ranoidea</taxon>
        <taxon>Ranidae</taxon>
        <taxon>Aquarana</taxon>
    </lineage>
</organism>
<dbReference type="OrthoDB" id="410651at2759"/>
<reference evidence="2" key="1">
    <citation type="journal article" date="2017" name="Nat. Commun.">
        <title>The North American bullfrog draft genome provides insight into hormonal regulation of long noncoding RNA.</title>
        <authorList>
            <person name="Hammond S.A."/>
            <person name="Warren R.L."/>
            <person name="Vandervalk B.P."/>
            <person name="Kucuk E."/>
            <person name="Khan H."/>
            <person name="Gibb E.A."/>
            <person name="Pandoh P."/>
            <person name="Kirk H."/>
            <person name="Zhao Y."/>
            <person name="Jones M."/>
            <person name="Mungall A.J."/>
            <person name="Coope R."/>
            <person name="Pleasance S."/>
            <person name="Moore R.A."/>
            <person name="Holt R.A."/>
            <person name="Round J.M."/>
            <person name="Ohora S."/>
            <person name="Walle B.V."/>
            <person name="Veldhoen N."/>
            <person name="Helbing C.C."/>
            <person name="Birol I."/>
        </authorList>
    </citation>
    <scope>NUCLEOTIDE SEQUENCE [LARGE SCALE GENOMIC DNA]</scope>
</reference>
<keyword evidence="2" id="KW-1185">Reference proteome</keyword>
<dbReference type="PANTHER" id="PTHR15670">
    <property type="entry name" value="RHO GTPASE ACTIVATING PROTEIN 11A"/>
    <property type="match status" value="1"/>
</dbReference>
<accession>A0A2G9PTM8</accession>
<evidence type="ECO:0008006" key="3">
    <source>
        <dbReference type="Google" id="ProtNLM"/>
    </source>
</evidence>
<name>A0A2G9PTM8_AQUCT</name>